<name>A0A4U3M597_9ACTN</name>
<sequence length="447" mass="46448">MSDSGTLPVAVIGAGPVGLAAAAHLAERGVDFVVLESGAKVGSSVAKWGHVRVFSPWRYNIDSAARRLLEADGWTAPDDEWLPTGAEIVDDYLAPLGKLFGARVQVNAAVTAISRLGFDKVRTNGRELAPFVLRLSDGREIQARAVIDASGTYTSPNVLGASGLRAFGEETVTELIDHALPDVLGADREHYEGRHTLVVGAGHSAATTLLGLAQLEDTPITWAIRAGNADRTYGGGEADALPARGALGTRVHALVTSGRVRLVTGFFTHRVSAHADGVEVVSRDPLGDEQSIVAERIISATGYRPDHSIAEELRLDLDPILGSTRALAPLIDPNAHSCGTVPAHGVDELTHPEPGYYAIGVKSYGRAPTFLMATGYEQARSVVAAIAGDWEAARAVELDLPETGVCSSSLAEAQEQRVGLATGVSGGLLGTPLVLAGAPADGGGCCG</sequence>
<dbReference type="PRINTS" id="PR00368">
    <property type="entry name" value="FADPNR"/>
</dbReference>
<dbReference type="RefSeq" id="WP_137250685.1">
    <property type="nucleotide sequence ID" value="NZ_SZQA01000038.1"/>
</dbReference>
<dbReference type="Proteomes" id="UP000308705">
    <property type="component" value="Unassembled WGS sequence"/>
</dbReference>
<protein>
    <submittedName>
        <fullName evidence="2">FAD-dependent oxidoreductase</fullName>
    </submittedName>
</protein>
<dbReference type="Gene3D" id="3.50.50.60">
    <property type="entry name" value="FAD/NAD(P)-binding domain"/>
    <property type="match status" value="1"/>
</dbReference>
<evidence type="ECO:0000256" key="1">
    <source>
        <dbReference type="ARBA" id="ARBA00023002"/>
    </source>
</evidence>
<dbReference type="Pfam" id="PF13738">
    <property type="entry name" value="Pyr_redox_3"/>
    <property type="match status" value="1"/>
</dbReference>
<comment type="caution">
    <text evidence="2">The sequence shown here is derived from an EMBL/GenBank/DDBJ whole genome shotgun (WGS) entry which is preliminary data.</text>
</comment>
<dbReference type="SUPFAM" id="SSF51905">
    <property type="entry name" value="FAD/NAD(P)-binding domain"/>
    <property type="match status" value="1"/>
</dbReference>
<dbReference type="OrthoDB" id="7279140at2"/>
<proteinExistence type="predicted"/>
<evidence type="ECO:0000313" key="2">
    <source>
        <dbReference type="EMBL" id="TKK84038.1"/>
    </source>
</evidence>
<dbReference type="AlphaFoldDB" id="A0A4U3M597"/>
<dbReference type="GO" id="GO:0050660">
    <property type="term" value="F:flavin adenine dinucleotide binding"/>
    <property type="evidence" value="ECO:0007669"/>
    <property type="project" value="TreeGrafter"/>
</dbReference>
<dbReference type="GO" id="GO:0004497">
    <property type="term" value="F:monooxygenase activity"/>
    <property type="evidence" value="ECO:0007669"/>
    <property type="project" value="TreeGrafter"/>
</dbReference>
<keyword evidence="1" id="KW-0560">Oxidoreductase</keyword>
<evidence type="ECO:0000313" key="3">
    <source>
        <dbReference type="Proteomes" id="UP000308705"/>
    </source>
</evidence>
<dbReference type="InterPro" id="IPR036188">
    <property type="entry name" value="FAD/NAD-bd_sf"/>
</dbReference>
<dbReference type="PANTHER" id="PTHR43539">
    <property type="entry name" value="FLAVIN-BINDING MONOOXYGENASE-LIKE PROTEIN (AFU_ORTHOLOGUE AFUA_4G09220)"/>
    <property type="match status" value="1"/>
</dbReference>
<dbReference type="EMBL" id="SZQA01000038">
    <property type="protein sequence ID" value="TKK84038.1"/>
    <property type="molecule type" value="Genomic_DNA"/>
</dbReference>
<organism evidence="2 3">
    <name type="scientific">Herbidospora galbida</name>
    <dbReference type="NCBI Taxonomy" id="2575442"/>
    <lineage>
        <taxon>Bacteria</taxon>
        <taxon>Bacillati</taxon>
        <taxon>Actinomycetota</taxon>
        <taxon>Actinomycetes</taxon>
        <taxon>Streptosporangiales</taxon>
        <taxon>Streptosporangiaceae</taxon>
        <taxon>Herbidospora</taxon>
    </lineage>
</organism>
<reference evidence="2 3" key="1">
    <citation type="submission" date="2019-04" db="EMBL/GenBank/DDBJ databases">
        <title>Herbidospora sp. NEAU-GS14.nov., a novel actinomycete isolated from soil.</title>
        <authorList>
            <person name="Han L."/>
        </authorList>
    </citation>
    <scope>NUCLEOTIDE SEQUENCE [LARGE SCALE GENOMIC DNA]</scope>
    <source>
        <strain evidence="2 3">NEAU-GS14</strain>
    </source>
</reference>
<gene>
    <name evidence="2" type="ORF">FDA94_31415</name>
</gene>
<dbReference type="InterPro" id="IPR050982">
    <property type="entry name" value="Auxin_biosynth/cation_transpt"/>
</dbReference>
<accession>A0A4U3M597</accession>
<keyword evidence="3" id="KW-1185">Reference proteome</keyword>
<dbReference type="PANTHER" id="PTHR43539:SF78">
    <property type="entry name" value="FLAVIN-CONTAINING MONOOXYGENASE"/>
    <property type="match status" value="1"/>
</dbReference>